<comment type="similarity">
    <text evidence="1">Belongs to the transferase hexapeptide repeat family.</text>
</comment>
<dbReference type="Gene3D" id="2.160.10.10">
    <property type="entry name" value="Hexapeptide repeat proteins"/>
    <property type="match status" value="1"/>
</dbReference>
<dbReference type="SUPFAM" id="SSF51161">
    <property type="entry name" value="Trimeric LpxA-like enzymes"/>
    <property type="match status" value="1"/>
</dbReference>
<keyword evidence="2" id="KW-0808">Transferase</keyword>
<dbReference type="GO" id="GO:0016746">
    <property type="term" value="F:acyltransferase activity"/>
    <property type="evidence" value="ECO:0007669"/>
    <property type="project" value="UniProtKB-KW"/>
</dbReference>
<dbReference type="CDD" id="cd03349">
    <property type="entry name" value="LbH_XAT"/>
    <property type="match status" value="1"/>
</dbReference>
<evidence type="ECO:0000313" key="5">
    <source>
        <dbReference type="EMBL" id="EQB31575.1"/>
    </source>
</evidence>
<sequence>MEVRNAAPEAVNILRKFGVNHNLSSKDITRFWGDIEAPTRISETRIFHDFSIGAFSYVSGGFLYHTHIGRYSSLSNGLHIGQGNHPVDWLSTHPFQYQPGIFDLHTDYEFKEQYDADRFNHVKNAVLDRPKPTYIGNDCWIAHGVYIKNGVTIGDGAVVGARSVVTKDIPPYAMAVGSPAKVIKYRFDDLLVERLLRLQWWRFAPWQLRELDLSHPSRALDGLEDLIAEGLEEYRPERLSVVKRGAPKAEPAP</sequence>
<dbReference type="PANTHER" id="PTHR43300">
    <property type="entry name" value="ACETYLTRANSFERASE"/>
    <property type="match status" value="1"/>
</dbReference>
<dbReference type="InterPro" id="IPR001451">
    <property type="entry name" value="Hexapep"/>
</dbReference>
<evidence type="ECO:0008006" key="7">
    <source>
        <dbReference type="Google" id="ProtNLM"/>
    </source>
</evidence>
<name>T0IRV7_9SPHN</name>
<dbReference type="Pfam" id="PF00132">
    <property type="entry name" value="Hexapep"/>
    <property type="match status" value="1"/>
</dbReference>
<dbReference type="InterPro" id="IPR050179">
    <property type="entry name" value="Trans_hexapeptide_repeat"/>
</dbReference>
<dbReference type="STRING" id="1346791.M529_13975"/>
<dbReference type="AlphaFoldDB" id="T0IRV7"/>
<evidence type="ECO:0000313" key="6">
    <source>
        <dbReference type="Proteomes" id="UP000015523"/>
    </source>
</evidence>
<dbReference type="Proteomes" id="UP000015523">
    <property type="component" value="Unassembled WGS sequence"/>
</dbReference>
<dbReference type="InterPro" id="IPR018357">
    <property type="entry name" value="Hexapep_transf_CS"/>
</dbReference>
<dbReference type="PROSITE" id="PS00101">
    <property type="entry name" value="HEXAPEP_TRANSFERASES"/>
    <property type="match status" value="1"/>
</dbReference>
<evidence type="ECO:0000256" key="1">
    <source>
        <dbReference type="ARBA" id="ARBA00007274"/>
    </source>
</evidence>
<keyword evidence="6" id="KW-1185">Reference proteome</keyword>
<dbReference type="InterPro" id="IPR011004">
    <property type="entry name" value="Trimer_LpxA-like_sf"/>
</dbReference>
<reference evidence="5 6" key="1">
    <citation type="journal article" date="2013" name="Genome Announc.">
        <title>Draft Genome Sequence of Sphingobium ummariense Strain RL-3, a Hexachlorocyclohexane-Degrading Bacterium.</title>
        <authorList>
            <person name="Kohli P."/>
            <person name="Dua A."/>
            <person name="Sangwan N."/>
            <person name="Oldach P."/>
            <person name="Khurana J.P."/>
            <person name="Lal R."/>
        </authorList>
    </citation>
    <scope>NUCLEOTIDE SEQUENCE [LARGE SCALE GENOMIC DNA]</scope>
    <source>
        <strain evidence="5 6">RL-3</strain>
    </source>
</reference>
<evidence type="ECO:0000256" key="4">
    <source>
        <dbReference type="ARBA" id="ARBA00023315"/>
    </source>
</evidence>
<evidence type="ECO:0000256" key="3">
    <source>
        <dbReference type="ARBA" id="ARBA00022737"/>
    </source>
</evidence>
<dbReference type="PATRIC" id="fig|1346791.3.peg.2690"/>
<dbReference type="eggNOG" id="COG0110">
    <property type="taxonomic scope" value="Bacteria"/>
</dbReference>
<dbReference type="OrthoDB" id="9815592at2"/>
<keyword evidence="3" id="KW-0677">Repeat</keyword>
<dbReference type="PANTHER" id="PTHR43300:SF11">
    <property type="entry name" value="ACETYLTRANSFERASE RV3034C-RELATED"/>
    <property type="match status" value="1"/>
</dbReference>
<evidence type="ECO:0000256" key="2">
    <source>
        <dbReference type="ARBA" id="ARBA00022679"/>
    </source>
</evidence>
<proteinExistence type="inferred from homology"/>
<accession>T0IRV7</accession>
<organism evidence="5 6">
    <name type="scientific">Sphingobium ummariense RL-3</name>
    <dbReference type="NCBI Taxonomy" id="1346791"/>
    <lineage>
        <taxon>Bacteria</taxon>
        <taxon>Pseudomonadati</taxon>
        <taxon>Pseudomonadota</taxon>
        <taxon>Alphaproteobacteria</taxon>
        <taxon>Sphingomonadales</taxon>
        <taxon>Sphingomonadaceae</taxon>
        <taxon>Sphingobium</taxon>
    </lineage>
</organism>
<gene>
    <name evidence="5" type="ORF">M529_13975</name>
</gene>
<comment type="caution">
    <text evidence="5">The sequence shown here is derived from an EMBL/GenBank/DDBJ whole genome shotgun (WGS) entry which is preliminary data.</text>
</comment>
<protein>
    <recommendedName>
        <fullName evidence="7">Transferase</fullName>
    </recommendedName>
</protein>
<keyword evidence="4" id="KW-0012">Acyltransferase</keyword>
<dbReference type="RefSeq" id="WP_021318583.1">
    <property type="nucleotide sequence ID" value="NZ_AUWY01000096.1"/>
</dbReference>
<dbReference type="EMBL" id="AUWY01000096">
    <property type="protein sequence ID" value="EQB31575.1"/>
    <property type="molecule type" value="Genomic_DNA"/>
</dbReference>